<dbReference type="Pfam" id="PF00632">
    <property type="entry name" value="HECT"/>
    <property type="match status" value="1"/>
</dbReference>
<dbReference type="PANTHER" id="PTHR45700:SF2">
    <property type="entry name" value="UBIQUITIN-PROTEIN LIGASE E3C"/>
    <property type="match status" value="1"/>
</dbReference>
<dbReference type="AlphaFoldDB" id="A0AA39ZKT0"/>
<dbReference type="InterPro" id="IPR035983">
    <property type="entry name" value="Hect_E3_ubiquitin_ligase"/>
</dbReference>
<protein>
    <recommendedName>
        <fullName evidence="3">HECT-type E3 ubiquitin transferase</fullName>
        <ecNumber evidence="3">2.3.2.26</ecNumber>
    </recommendedName>
</protein>
<comment type="catalytic activity">
    <reaction evidence="1">
        <text>S-ubiquitinyl-[E2 ubiquitin-conjugating enzyme]-L-cysteine + [acceptor protein]-L-lysine = [E2 ubiquitin-conjugating enzyme]-L-cysteine + N(6)-ubiquitinyl-[acceptor protein]-L-lysine.</text>
        <dbReference type="EC" id="2.3.2.26"/>
    </reaction>
</comment>
<dbReference type="EMBL" id="JAULSY010000009">
    <property type="protein sequence ID" value="KAK0672935.1"/>
    <property type="molecule type" value="Genomic_DNA"/>
</dbReference>
<dbReference type="GO" id="GO:0006511">
    <property type="term" value="P:ubiquitin-dependent protein catabolic process"/>
    <property type="evidence" value="ECO:0007669"/>
    <property type="project" value="TreeGrafter"/>
</dbReference>
<evidence type="ECO:0000256" key="1">
    <source>
        <dbReference type="ARBA" id="ARBA00000885"/>
    </source>
</evidence>
<evidence type="ECO:0000256" key="7">
    <source>
        <dbReference type="SAM" id="MobiDB-lite"/>
    </source>
</evidence>
<feature type="domain" description="HECT" evidence="8">
    <location>
        <begin position="775"/>
        <end position="1139"/>
    </location>
</feature>
<dbReference type="PROSITE" id="PS50096">
    <property type="entry name" value="IQ"/>
    <property type="match status" value="1"/>
</dbReference>
<evidence type="ECO:0000256" key="5">
    <source>
        <dbReference type="ARBA" id="ARBA00022786"/>
    </source>
</evidence>
<dbReference type="FunFam" id="3.30.2410.10:FF:000017">
    <property type="entry name" value="E3 ubiquitin-protein ligase UPL7"/>
    <property type="match status" value="1"/>
</dbReference>
<proteinExistence type="predicted"/>
<dbReference type="CDD" id="cd00078">
    <property type="entry name" value="HECTc"/>
    <property type="match status" value="1"/>
</dbReference>
<feature type="compositionally biased region" description="Basic and acidic residues" evidence="7">
    <location>
        <begin position="43"/>
        <end position="53"/>
    </location>
</feature>
<dbReference type="Gene3D" id="3.90.1750.10">
    <property type="entry name" value="Hect, E3 ligase catalytic domains"/>
    <property type="match status" value="1"/>
</dbReference>
<dbReference type="Gene3D" id="3.30.2410.10">
    <property type="entry name" value="Hect, E3 ligase catalytic domain"/>
    <property type="match status" value="1"/>
</dbReference>
<feature type="region of interest" description="Disordered" evidence="7">
    <location>
        <begin position="631"/>
        <end position="657"/>
    </location>
</feature>
<evidence type="ECO:0000256" key="4">
    <source>
        <dbReference type="ARBA" id="ARBA00022679"/>
    </source>
</evidence>
<dbReference type="InterPro" id="IPR000569">
    <property type="entry name" value="HECT_dom"/>
</dbReference>
<organism evidence="9 10">
    <name type="scientific">Cercophora samala</name>
    <dbReference type="NCBI Taxonomy" id="330535"/>
    <lineage>
        <taxon>Eukaryota</taxon>
        <taxon>Fungi</taxon>
        <taxon>Dikarya</taxon>
        <taxon>Ascomycota</taxon>
        <taxon>Pezizomycotina</taxon>
        <taxon>Sordariomycetes</taxon>
        <taxon>Sordariomycetidae</taxon>
        <taxon>Sordariales</taxon>
        <taxon>Lasiosphaeriaceae</taxon>
        <taxon>Cercophora</taxon>
    </lineage>
</organism>
<comment type="caution">
    <text evidence="9">The sequence shown here is derived from an EMBL/GenBank/DDBJ whole genome shotgun (WGS) entry which is preliminary data.</text>
</comment>
<gene>
    <name evidence="9" type="ORF">QBC41DRAFT_215933</name>
</gene>
<dbReference type="EC" id="2.3.2.26" evidence="3"/>
<feature type="region of interest" description="Disordered" evidence="7">
    <location>
        <begin position="1"/>
        <end position="53"/>
    </location>
</feature>
<feature type="active site" description="Glycyl thioester intermediate" evidence="6">
    <location>
        <position position="1107"/>
    </location>
</feature>
<dbReference type="Gene3D" id="3.30.2160.10">
    <property type="entry name" value="Hect, E3 ligase catalytic domain"/>
    <property type="match status" value="1"/>
</dbReference>
<evidence type="ECO:0000256" key="6">
    <source>
        <dbReference type="PROSITE-ProRule" id="PRU00104"/>
    </source>
</evidence>
<name>A0AA39ZKT0_9PEZI</name>
<reference evidence="9" key="1">
    <citation type="submission" date="2023-06" db="EMBL/GenBank/DDBJ databases">
        <title>Genome-scale phylogeny and comparative genomics of the fungal order Sordariales.</title>
        <authorList>
            <consortium name="Lawrence Berkeley National Laboratory"/>
            <person name="Hensen N."/>
            <person name="Bonometti L."/>
            <person name="Westerberg I."/>
            <person name="Brannstrom I.O."/>
            <person name="Guillou S."/>
            <person name="Cros-Aarteil S."/>
            <person name="Calhoun S."/>
            <person name="Haridas S."/>
            <person name="Kuo A."/>
            <person name="Mondo S."/>
            <person name="Pangilinan J."/>
            <person name="Riley R."/>
            <person name="Labutti K."/>
            <person name="Andreopoulos B."/>
            <person name="Lipzen A."/>
            <person name="Chen C."/>
            <person name="Yanf M."/>
            <person name="Daum C."/>
            <person name="Ng V."/>
            <person name="Clum A."/>
            <person name="Steindorff A."/>
            <person name="Ohm R."/>
            <person name="Martin F."/>
            <person name="Silar P."/>
            <person name="Natvig D."/>
            <person name="Lalanne C."/>
            <person name="Gautier V."/>
            <person name="Ament-Velasquez S.L."/>
            <person name="Kruys A."/>
            <person name="Hutchinson M.I."/>
            <person name="Powell A.J."/>
            <person name="Barry K."/>
            <person name="Miller A.N."/>
            <person name="Grigoriev I.V."/>
            <person name="Debuchy R."/>
            <person name="Gladieux P."/>
            <person name="Thoren M.H."/>
            <person name="Johannesson H."/>
        </authorList>
    </citation>
    <scope>NUCLEOTIDE SEQUENCE</scope>
    <source>
        <strain evidence="9">CBS 307.81</strain>
    </source>
</reference>
<evidence type="ECO:0000256" key="2">
    <source>
        <dbReference type="ARBA" id="ARBA00004906"/>
    </source>
</evidence>
<dbReference type="Proteomes" id="UP001174997">
    <property type="component" value="Unassembled WGS sequence"/>
</dbReference>
<dbReference type="CDD" id="cd23767">
    <property type="entry name" value="IQCD"/>
    <property type="match status" value="1"/>
</dbReference>
<feature type="compositionally biased region" description="Polar residues" evidence="7">
    <location>
        <begin position="1"/>
        <end position="22"/>
    </location>
</feature>
<evidence type="ECO:0000313" key="9">
    <source>
        <dbReference type="EMBL" id="KAK0672935.1"/>
    </source>
</evidence>
<dbReference type="FunFam" id="3.30.2160.10:FF:000002">
    <property type="entry name" value="Putative Ubiquitin-protein ligase E3C"/>
    <property type="match status" value="1"/>
</dbReference>
<accession>A0AA39ZKT0</accession>
<dbReference type="GO" id="GO:0000209">
    <property type="term" value="P:protein polyubiquitination"/>
    <property type="evidence" value="ECO:0007669"/>
    <property type="project" value="InterPro"/>
</dbReference>
<keyword evidence="4" id="KW-0808">Transferase</keyword>
<keyword evidence="5 6" id="KW-0833">Ubl conjugation pathway</keyword>
<dbReference type="PROSITE" id="PS50237">
    <property type="entry name" value="HECT"/>
    <property type="match status" value="1"/>
</dbReference>
<dbReference type="SUPFAM" id="SSF56204">
    <property type="entry name" value="Hect, E3 ligase catalytic domain"/>
    <property type="match status" value="1"/>
</dbReference>
<evidence type="ECO:0000256" key="3">
    <source>
        <dbReference type="ARBA" id="ARBA00012485"/>
    </source>
</evidence>
<feature type="compositionally biased region" description="Acidic residues" evidence="7">
    <location>
        <begin position="638"/>
        <end position="657"/>
    </location>
</feature>
<comment type="pathway">
    <text evidence="2">Protein modification; protein ubiquitination.</text>
</comment>
<dbReference type="InterPro" id="IPR044611">
    <property type="entry name" value="E3A/B/C-like"/>
</dbReference>
<evidence type="ECO:0000313" key="10">
    <source>
        <dbReference type="Proteomes" id="UP001174997"/>
    </source>
</evidence>
<keyword evidence="10" id="KW-1185">Reference proteome</keyword>
<dbReference type="SMART" id="SM00119">
    <property type="entry name" value="HECTc"/>
    <property type="match status" value="1"/>
</dbReference>
<evidence type="ECO:0000259" key="8">
    <source>
        <dbReference type="PROSITE" id="PS50237"/>
    </source>
</evidence>
<dbReference type="GO" id="GO:0061630">
    <property type="term" value="F:ubiquitin protein ligase activity"/>
    <property type="evidence" value="ECO:0007669"/>
    <property type="project" value="UniProtKB-EC"/>
</dbReference>
<dbReference type="PANTHER" id="PTHR45700">
    <property type="entry name" value="UBIQUITIN-PROTEIN LIGASE E3C"/>
    <property type="match status" value="1"/>
</dbReference>
<sequence length="1139" mass="129357">MFSTFTGQSTGKRRNVNLSGNRAHNPWASPATLGASTTVSKAAAEREKRQREKDRIKAAELIQRVWRGSRVRSHLRAQYRAAINDLYQHSQLDPESRSAKALPLLLRSFQRRNQNDRRQLVWICHDLCDSGFRLFWSHGLERVQLDRLVRVLMGALQAESNLGPDIHVVLAVFLHVLDLRPEAIEPVLDQYYKVMANYCNLALSLQQPFTLLSQTVTRPLSLGKFSEAFLSNAYHAFAFDFLATPDLNVFENNLGVFAADIDLDRLSDVLVSQRFEATKLNIPKTKLLWLLAHLIALREAKQQQTLHTNYLRILCSLLSVLSDHIQLAGSGEPDADASPDADDVTAQSTTLPAYVAEKLGLLTQSRAITGLLETSSPYSLGNESASDSELGDASVLAGYVLTLITCFPNAGEEIRMRLFFSIIPTRAGRMPALEYLWQVMKRTFVFKSIASRLEGVVDIFKSAPQPSSLNGDNDSWHQQWRTILLFLELYVFVLKLTDDADFFGILRGDKPGNEKGGEDVPRIRSSGLDLESVKQLTLFLKHLGFVLNYNMPDLLASSTSSRSLRPATRPSMFVVTAGLDLDKVKQMVMAAMRGLYERDSRRPFLPKDHWLMTDKFDMTAFKQAVVVEAERQRQVGDGEGEEEENKNGEGVEEEDEPELDWRYGTGAARSTSRFSLRYAAKRRQAVKEHHRAMVAPKLEILKNMPFVIPFDQRVMIFREFINLDKMRRRQGHSDPDSWRMMMMSFDPTRNSLARHQALIRRGRLFKDAMESLWPLKEGIKEPVQITFQDQWGMEEAGIDGGGVTKEFLTSVVAEMLSDTGLFVATSKNAFYPNPLILEQRLDYARRHGISESEARKKLVQQYEFAGRMIGKCLYEGILINVVFAGFFLLKWATADSKQVNLNDLRELDEELYRGLLFVKNNEDQVDEMGLNFTLDVDISAPEDKQPRVVSRLLCPNGNNIPVTKENKLQYVSLVARYKLYQQPYAQTQAFLKGLKLVIEPGWLAMFNQNELQRLVGGDSGAIDVDDLRRNTEYNGPYQIGDDGEEHETVKLFWEVMEEFGDEERREVLQYVTSTPRAPLLGFSQLFPRFTISYGGQDEERLPSASTCVNLLKLPRYREKEVLREKLLYAVKSGAGFDLS</sequence>